<organism evidence="8 9">
    <name type="scientific">Erwinia rhapontici</name>
    <name type="common">Pectobacterium rhapontici</name>
    <dbReference type="NCBI Taxonomy" id="55212"/>
    <lineage>
        <taxon>Bacteria</taxon>
        <taxon>Pseudomonadati</taxon>
        <taxon>Pseudomonadota</taxon>
        <taxon>Gammaproteobacteria</taxon>
        <taxon>Enterobacterales</taxon>
        <taxon>Erwiniaceae</taxon>
        <taxon>Erwinia</taxon>
    </lineage>
</organism>
<gene>
    <name evidence="8" type="ORF">ERHA53_18430</name>
</gene>
<dbReference type="EMBL" id="AP024329">
    <property type="protein sequence ID" value="BCQ34500.1"/>
    <property type="molecule type" value="Genomic_DNA"/>
</dbReference>
<evidence type="ECO:0000256" key="3">
    <source>
        <dbReference type="ARBA" id="ARBA00022692"/>
    </source>
</evidence>
<feature type="transmembrane region" description="Helical" evidence="6">
    <location>
        <begin position="264"/>
        <end position="287"/>
    </location>
</feature>
<dbReference type="PANTHER" id="PTHR42718">
    <property type="entry name" value="MAJOR FACILITATOR SUPERFAMILY MULTIDRUG TRANSPORTER MFSC"/>
    <property type="match status" value="1"/>
</dbReference>
<feature type="transmembrane region" description="Helical" evidence="6">
    <location>
        <begin position="137"/>
        <end position="159"/>
    </location>
</feature>
<dbReference type="InterPro" id="IPR020846">
    <property type="entry name" value="MFS_dom"/>
</dbReference>
<keyword evidence="2" id="KW-0813">Transport</keyword>
<evidence type="ECO:0000259" key="7">
    <source>
        <dbReference type="PROSITE" id="PS50850"/>
    </source>
</evidence>
<feature type="transmembrane region" description="Helical" evidence="6">
    <location>
        <begin position="299"/>
        <end position="317"/>
    </location>
</feature>
<evidence type="ECO:0000313" key="9">
    <source>
        <dbReference type="Proteomes" id="UP000677515"/>
    </source>
</evidence>
<reference evidence="8 9" key="1">
    <citation type="submission" date="2021-01" db="EMBL/GenBank/DDBJ databases">
        <title>Complete genome sequence of Erwinia rhapontici MAFF 311153.</title>
        <authorList>
            <person name="Morohoshi T."/>
            <person name="Someya N."/>
        </authorList>
    </citation>
    <scope>NUCLEOTIDE SEQUENCE [LARGE SCALE GENOMIC DNA]</scope>
    <source>
        <strain evidence="8 9">MAFF 311153</strain>
    </source>
</reference>
<evidence type="ECO:0000256" key="2">
    <source>
        <dbReference type="ARBA" id="ARBA00022448"/>
    </source>
</evidence>
<dbReference type="RefSeq" id="WP_133843171.1">
    <property type="nucleotide sequence ID" value="NZ_AP024329.1"/>
</dbReference>
<dbReference type="PROSITE" id="PS50850">
    <property type="entry name" value="MFS"/>
    <property type="match status" value="1"/>
</dbReference>
<feature type="transmembrane region" description="Helical" evidence="6">
    <location>
        <begin position="193"/>
        <end position="214"/>
    </location>
</feature>
<feature type="transmembrane region" description="Helical" evidence="6">
    <location>
        <begin position="226"/>
        <end position="244"/>
    </location>
</feature>
<feature type="transmembrane region" description="Helical" evidence="6">
    <location>
        <begin position="329"/>
        <end position="347"/>
    </location>
</feature>
<dbReference type="Pfam" id="PF07690">
    <property type="entry name" value="MFS_1"/>
    <property type="match status" value="1"/>
</dbReference>
<proteinExistence type="predicted"/>
<dbReference type="PANTHER" id="PTHR42718:SF9">
    <property type="entry name" value="MAJOR FACILITATOR SUPERFAMILY MULTIDRUG TRANSPORTER MFSC"/>
    <property type="match status" value="1"/>
</dbReference>
<feature type="transmembrane region" description="Helical" evidence="6">
    <location>
        <begin position="105"/>
        <end position="125"/>
    </location>
</feature>
<dbReference type="InterPro" id="IPR011701">
    <property type="entry name" value="MFS"/>
</dbReference>
<evidence type="ECO:0000256" key="1">
    <source>
        <dbReference type="ARBA" id="ARBA00004141"/>
    </source>
</evidence>
<accession>A0ABN6DMJ7</accession>
<feature type="transmembrane region" description="Helical" evidence="6">
    <location>
        <begin position="464"/>
        <end position="484"/>
    </location>
</feature>
<feature type="transmembrane region" description="Helical" evidence="6">
    <location>
        <begin position="353"/>
        <end position="379"/>
    </location>
</feature>
<keyword evidence="4 6" id="KW-1133">Transmembrane helix</keyword>
<keyword evidence="3 6" id="KW-0812">Transmembrane</keyword>
<feature type="transmembrane region" description="Helical" evidence="6">
    <location>
        <begin position="165"/>
        <end position="184"/>
    </location>
</feature>
<protein>
    <submittedName>
        <fullName evidence="8">MFS transporter</fullName>
    </submittedName>
</protein>
<keyword evidence="9" id="KW-1185">Reference proteome</keyword>
<feature type="transmembrane region" description="Helical" evidence="6">
    <location>
        <begin position="400"/>
        <end position="418"/>
    </location>
</feature>
<name>A0ABN6DMJ7_ERWRD</name>
<feature type="transmembrane region" description="Helical" evidence="6">
    <location>
        <begin position="79"/>
        <end position="99"/>
    </location>
</feature>
<dbReference type="Gene3D" id="1.20.1720.10">
    <property type="entry name" value="Multidrug resistance protein D"/>
    <property type="match status" value="1"/>
</dbReference>
<evidence type="ECO:0000256" key="4">
    <source>
        <dbReference type="ARBA" id="ARBA00022989"/>
    </source>
</evidence>
<feature type="transmembrane region" description="Helical" evidence="6">
    <location>
        <begin position="47"/>
        <end position="67"/>
    </location>
</feature>
<sequence>MRLSRHHAALAAAYLGTFLASLDISIVNVALPTMQSALDTDIAGLQWVVNAYAVCLSAFMLSAGPLADRYGHKRAWVSGVVLFTGGSLLCGVAPSLGMLLTGRAIQGVSAALLISGAMPILTHAFPDARQRAHAIGGWSAFSALALILGPLLGGVLLQWLGWQSIFLVNIPLCLVAIAAGLWGIPERKYPDHAALDTAGQLLGIVALGTLAWGMIEAGQYGFTGKLPLAILACALVSFMLFALVEKRTLRPLLPLALLREQGFVSVNLASFILGFSYYSCLFFFSIFLQQIQGWAPAEAGWRMMPLFVVTGLVSLLFGRMSARLPMRGLMVTGYGLAGLSMIAMVLLDANSAYWQVGALFTLLGAGAGLAVPGTGMLVMAMAPPEQAGSVSAMMNALRQAGMTIGIALLGTLMSAQAIRTLTASLDVSGISDAAQIAHLAVTRHLPTSVVADFSARYTAAMESGFHLAMLCAGGACFIAVALLLRLQWVKEAQGINAA</sequence>
<evidence type="ECO:0000313" key="8">
    <source>
        <dbReference type="EMBL" id="BCQ34500.1"/>
    </source>
</evidence>
<dbReference type="SUPFAM" id="SSF103473">
    <property type="entry name" value="MFS general substrate transporter"/>
    <property type="match status" value="1"/>
</dbReference>
<dbReference type="Proteomes" id="UP000677515">
    <property type="component" value="Chromosome"/>
</dbReference>
<feature type="domain" description="Major facilitator superfamily (MFS) profile" evidence="7">
    <location>
        <begin position="9"/>
        <end position="491"/>
    </location>
</feature>
<keyword evidence="5 6" id="KW-0472">Membrane</keyword>
<dbReference type="CDD" id="cd17321">
    <property type="entry name" value="MFS_MMR_MDR_like"/>
    <property type="match status" value="1"/>
</dbReference>
<dbReference type="Gene3D" id="1.20.1250.20">
    <property type="entry name" value="MFS general substrate transporter like domains"/>
    <property type="match status" value="1"/>
</dbReference>
<dbReference type="InterPro" id="IPR036259">
    <property type="entry name" value="MFS_trans_sf"/>
</dbReference>
<evidence type="ECO:0000256" key="5">
    <source>
        <dbReference type="ARBA" id="ARBA00023136"/>
    </source>
</evidence>
<evidence type="ECO:0000256" key="6">
    <source>
        <dbReference type="SAM" id="Phobius"/>
    </source>
</evidence>
<comment type="subcellular location">
    <subcellularLocation>
        <location evidence="1">Membrane</location>
        <topology evidence="1">Multi-pass membrane protein</topology>
    </subcellularLocation>
</comment>